<evidence type="ECO:0000256" key="2">
    <source>
        <dbReference type="ARBA" id="ARBA00022980"/>
    </source>
</evidence>
<dbReference type="SUPFAM" id="SSF56808">
    <property type="entry name" value="Ribosomal protein L1"/>
    <property type="match status" value="1"/>
</dbReference>
<keyword evidence="2" id="KW-0689">Ribosomal protein</keyword>
<dbReference type="InterPro" id="IPR023674">
    <property type="entry name" value="Ribosomal_uL1-like"/>
</dbReference>
<comment type="caution">
    <text evidence="4">The sequence shown here is derived from an EMBL/GenBank/DDBJ whole genome shotgun (WGS) entry which is preliminary data.</text>
</comment>
<dbReference type="PANTHER" id="PTHR36427">
    <property type="entry name" value="54S RIBOSOMAL PROTEIN L1, MITOCHONDRIAL"/>
    <property type="match status" value="1"/>
</dbReference>
<comment type="similarity">
    <text evidence="1">Belongs to the universal ribosomal protein uL1 family.</text>
</comment>
<dbReference type="PANTHER" id="PTHR36427:SF3">
    <property type="entry name" value="LARGE RIBOSOMAL SUBUNIT PROTEIN UL1M"/>
    <property type="match status" value="1"/>
</dbReference>
<dbReference type="Gene3D" id="3.30.190.20">
    <property type="match status" value="1"/>
</dbReference>
<dbReference type="Proteomes" id="UP001497480">
    <property type="component" value="Unassembled WGS sequence"/>
</dbReference>
<accession>A0AAV1XSU1</accession>
<evidence type="ECO:0000313" key="4">
    <source>
        <dbReference type="EMBL" id="CAL0324592.1"/>
    </source>
</evidence>
<evidence type="ECO:0000313" key="5">
    <source>
        <dbReference type="Proteomes" id="UP001497480"/>
    </source>
</evidence>
<dbReference type="GO" id="GO:1990904">
    <property type="term" value="C:ribonucleoprotein complex"/>
    <property type="evidence" value="ECO:0007669"/>
    <property type="project" value="UniProtKB-KW"/>
</dbReference>
<evidence type="ECO:0000256" key="1">
    <source>
        <dbReference type="ARBA" id="ARBA00010531"/>
    </source>
</evidence>
<name>A0AAV1XSU1_LUPLU</name>
<dbReference type="GO" id="GO:0005840">
    <property type="term" value="C:ribosome"/>
    <property type="evidence" value="ECO:0007669"/>
    <property type="project" value="UniProtKB-KW"/>
</dbReference>
<keyword evidence="3" id="KW-0687">Ribonucleoprotein</keyword>
<gene>
    <name evidence="4" type="ORF">LLUT_LOCUS25652</name>
</gene>
<dbReference type="AlphaFoldDB" id="A0AAV1XSU1"/>
<organism evidence="4 5">
    <name type="scientific">Lupinus luteus</name>
    <name type="common">European yellow lupine</name>
    <dbReference type="NCBI Taxonomy" id="3873"/>
    <lineage>
        <taxon>Eukaryota</taxon>
        <taxon>Viridiplantae</taxon>
        <taxon>Streptophyta</taxon>
        <taxon>Embryophyta</taxon>
        <taxon>Tracheophyta</taxon>
        <taxon>Spermatophyta</taxon>
        <taxon>Magnoliopsida</taxon>
        <taxon>eudicotyledons</taxon>
        <taxon>Gunneridae</taxon>
        <taxon>Pentapetalae</taxon>
        <taxon>rosids</taxon>
        <taxon>fabids</taxon>
        <taxon>Fabales</taxon>
        <taxon>Fabaceae</taxon>
        <taxon>Papilionoideae</taxon>
        <taxon>50 kb inversion clade</taxon>
        <taxon>genistoids sensu lato</taxon>
        <taxon>core genistoids</taxon>
        <taxon>Genisteae</taxon>
        <taxon>Lupinus</taxon>
    </lineage>
</organism>
<evidence type="ECO:0000256" key="3">
    <source>
        <dbReference type="ARBA" id="ARBA00023274"/>
    </source>
</evidence>
<proteinExistence type="inferred from homology"/>
<reference evidence="4 5" key="1">
    <citation type="submission" date="2024-03" db="EMBL/GenBank/DDBJ databases">
        <authorList>
            <person name="Martinez-Hernandez J."/>
        </authorList>
    </citation>
    <scope>NUCLEOTIDE SEQUENCE [LARGE SCALE GENOMIC DNA]</scope>
</reference>
<keyword evidence="5" id="KW-1185">Reference proteome</keyword>
<dbReference type="EMBL" id="CAXHTB010000018">
    <property type="protein sequence ID" value="CAL0324592.1"/>
    <property type="molecule type" value="Genomic_DNA"/>
</dbReference>
<sequence>MPTLINLRVAETLEREEGYDPSHHIIEIKLRSKRFLQIQNIREHKKEYNLKTSISLVKETAKTKFVETMEAHFRLNIDSKYNDQ</sequence>
<protein>
    <submittedName>
        <fullName evidence="4">Uncharacterized protein</fullName>
    </submittedName>
</protein>